<comment type="caution">
    <text evidence="2">The sequence shown here is derived from an EMBL/GenBank/DDBJ whole genome shotgun (WGS) entry which is preliminary data.</text>
</comment>
<gene>
    <name evidence="2" type="ORF">ATH50_3670</name>
</gene>
<evidence type="ECO:0000313" key="3">
    <source>
        <dbReference type="Proteomes" id="UP000277326"/>
    </source>
</evidence>
<reference evidence="2 3" key="1">
    <citation type="journal article" date="2015" name="Stand. Genomic Sci.">
        <title>Genomic Encyclopedia of Bacterial and Archaeal Type Strains, Phase III: the genomes of soil and plant-associated and newly described type strains.</title>
        <authorList>
            <person name="Whitman W.B."/>
            <person name="Woyke T."/>
            <person name="Klenk H.P."/>
            <person name="Zhou Y."/>
            <person name="Lilburn T.G."/>
            <person name="Beck B.J."/>
            <person name="De Vos P."/>
            <person name="Vandamme P."/>
            <person name="Eisen J.A."/>
            <person name="Garrity G."/>
            <person name="Hugenholtz P."/>
            <person name="Kyrpides N.C."/>
        </authorList>
    </citation>
    <scope>NUCLEOTIDE SEQUENCE [LARGE SCALE GENOMIC DNA]</scope>
    <source>
        <strain evidence="2 3">CGMCC 1.10124</strain>
    </source>
</reference>
<name>A0A3M0CF59_9EURY</name>
<protein>
    <submittedName>
        <fullName evidence="2">Uncharacterized protein</fullName>
    </submittedName>
</protein>
<dbReference type="AlphaFoldDB" id="A0A3M0CF59"/>
<dbReference type="GeneID" id="38471995"/>
<accession>A0A3M0CF59</accession>
<evidence type="ECO:0000256" key="1">
    <source>
        <dbReference type="SAM" id="MobiDB-lite"/>
    </source>
</evidence>
<feature type="region of interest" description="Disordered" evidence="1">
    <location>
        <begin position="1"/>
        <end position="23"/>
    </location>
</feature>
<sequence>MATDQHTQRRGRSTDSTDDGIPAADHAHVPALIAEEFTLRFAGLADVDAEAVPGNDERSPDAWCGDDGVTSLEQAIEVLPRASSGELWATNEFVETDGAVDITAIESVHGLDTDALEQTAGRSLDELAAQTDAEPIVPIEDHQDIIDRRRKALCALGYDVRFRWQIASDRYSIINPQEAYQPITTALQRRGETGAFGWLSYRDWGGLLKLFIVCPGLKQIVSPPEEAVDIDDENDIDALGGSRVREAEAPDSDSDGDLVVYGGFETGYDFRGTQTLWAKPILYFPDSETIVPDTGQRYTRRHYGQATNADHERANDRVPISEWWASIYDDVETRMVDVDETLRRARAITYDFEVLPFSAADCYRYWGIADTYAAVAADRATSLANPTSRPTVFNLQLSLLIALLEEYTGSWASNTYQEYLEVAGELLRTPAMMIQLAMQEHDRQVEDAAERILAEGQQTLSDALEDIVEIPGIDVDTEAALSDREAQRLHDQVQQQLDDI</sequence>
<organism evidence="2 3">
    <name type="scientific">Haloplanus aerogenes</name>
    <dbReference type="NCBI Taxonomy" id="660522"/>
    <lineage>
        <taxon>Archaea</taxon>
        <taxon>Methanobacteriati</taxon>
        <taxon>Methanobacteriota</taxon>
        <taxon>Stenosarchaea group</taxon>
        <taxon>Halobacteria</taxon>
        <taxon>Halobacteriales</taxon>
        <taxon>Haloferacaceae</taxon>
        <taxon>Haloplanus</taxon>
    </lineage>
</organism>
<proteinExistence type="predicted"/>
<dbReference type="OrthoDB" id="238071at2157"/>
<dbReference type="RefSeq" id="WP_199722795.1">
    <property type="nucleotide sequence ID" value="NZ_CP034145.1"/>
</dbReference>
<dbReference type="Proteomes" id="UP000277326">
    <property type="component" value="Unassembled WGS sequence"/>
</dbReference>
<evidence type="ECO:0000313" key="2">
    <source>
        <dbReference type="EMBL" id="RMB08254.1"/>
    </source>
</evidence>
<dbReference type="EMBL" id="REFS01000012">
    <property type="protein sequence ID" value="RMB08254.1"/>
    <property type="molecule type" value="Genomic_DNA"/>
</dbReference>